<evidence type="ECO:0000313" key="1">
    <source>
        <dbReference type="EMBL" id="QJA99979.1"/>
    </source>
</evidence>
<dbReference type="InterPro" id="IPR007555">
    <property type="entry name" value="DUF499"/>
</dbReference>
<organism evidence="1">
    <name type="scientific">viral metagenome</name>
    <dbReference type="NCBI Taxonomy" id="1070528"/>
    <lineage>
        <taxon>unclassified sequences</taxon>
        <taxon>metagenomes</taxon>
        <taxon>organismal metagenomes</taxon>
    </lineage>
</organism>
<dbReference type="Pfam" id="PF04465">
    <property type="entry name" value="DUF499"/>
    <property type="match status" value="1"/>
</dbReference>
<gene>
    <name evidence="1" type="ORF">MM171A00756_0008</name>
</gene>
<accession>A0A6M3M1B0</accession>
<dbReference type="AlphaFoldDB" id="A0A6M3M1B0"/>
<proteinExistence type="predicted"/>
<protein>
    <submittedName>
        <fullName evidence="1">Uncharacterized protein</fullName>
    </submittedName>
</protein>
<dbReference type="EMBL" id="MT143676">
    <property type="protein sequence ID" value="QJA99979.1"/>
    <property type="molecule type" value="Genomic_DNA"/>
</dbReference>
<name>A0A6M3M1B0_9ZZZZ</name>
<sequence>MGKLTEAELALSLSAVVEGRARPPYDDPATFYEATHMTRNLEIILENILGRLTHTKAEVNPIIVLDVGFGGGKTHTLVALYYAAKHGGDSRLQPYMEGLPRPVNVRVAALSGDDYGEDGIIHRGEEEIKTFWGDLFYQLETYRQHQRLDREEALPTLQQTRDGLGAGPVLILLDELPSYMQTVSGNPAKLDKTVQFLQRLVLAVSEKPDAALVFSIAEDAYRSQAERARRAISDAAKDAMTETRAHIRRKELILVPVREEDVVHILKRRLFREVNTEHAEAAANAYHELYNGLACPDQYKRASFSEEIKVYYPFHPSLIHTLYERLATLDRFQRTRGALRLLSRTVRRIWEEKEPDATLIHPFHVDLADQGIANDLTEGLGESRLRNAVEADIWREDGYATAQELDRQSSAHWGAPLVRRTCNTIYLYSLSAGREGSKGIHVDDLTTLCTTPVNRDHFLRLRDTVLQLLFDNFGYVERRGEHFQFVREQTPVRIIDKLSRDITDEEATRVIRENLAKFYAGGVPWLHVELFPSSPAVIPDEPYVAAAILNPNLYIVPEAGDVGEQVEAFLRYRDEQRQRHRHNFNTTFIVAAIHERMGALLRSAKRVCAARMVRDDLLKYDIQRDRKSEVEEYLSRQEGALYDYTRAAFAKIVYYESANKVKTRTLDSVGYADAKNGRDILAHYLKDVLHKVRDAPLDPEYVYEYAWPSGSGFISTRNLHGQFHQVAGLIAPSTKTLFQQTVMKGVEDGLWVLKQGEQVYTKDKPPGLVRVDDSALLYTIEEAEKMGLLEIEGSQKETDTGPRKGPIQRALFRRQLSFANSPMEKLVESLGTVMKRDRYPVLNEATLRVSGNLAAVLQIQNLLTRLAPEKGVQIELNARITRAHSPSYSLTFNLDKDDASRDEGRNILDTAWRMKGVDASDLTLRISWPDGTDIDSASRILRSLSTGSQPFIASMEANVSRKPG</sequence>
<reference evidence="1" key="1">
    <citation type="submission" date="2020-03" db="EMBL/GenBank/DDBJ databases">
        <title>The deep terrestrial virosphere.</title>
        <authorList>
            <person name="Holmfeldt K."/>
            <person name="Nilsson E."/>
            <person name="Simone D."/>
            <person name="Lopez-Fernandez M."/>
            <person name="Wu X."/>
            <person name="de Brujin I."/>
            <person name="Lundin D."/>
            <person name="Andersson A."/>
            <person name="Bertilsson S."/>
            <person name="Dopson M."/>
        </authorList>
    </citation>
    <scope>NUCLEOTIDE SEQUENCE</scope>
    <source>
        <strain evidence="1">MM171A00756</strain>
    </source>
</reference>